<feature type="domain" description="VQ" evidence="2">
    <location>
        <begin position="39"/>
        <end position="64"/>
    </location>
</feature>
<dbReference type="InterPro" id="IPR008889">
    <property type="entry name" value="VQ"/>
</dbReference>
<proteinExistence type="predicted"/>
<organism evidence="3 4">
    <name type="scientific">Zingiber officinale</name>
    <name type="common">Ginger</name>
    <name type="synonym">Amomum zingiber</name>
    <dbReference type="NCBI Taxonomy" id="94328"/>
    <lineage>
        <taxon>Eukaryota</taxon>
        <taxon>Viridiplantae</taxon>
        <taxon>Streptophyta</taxon>
        <taxon>Embryophyta</taxon>
        <taxon>Tracheophyta</taxon>
        <taxon>Spermatophyta</taxon>
        <taxon>Magnoliopsida</taxon>
        <taxon>Liliopsida</taxon>
        <taxon>Zingiberales</taxon>
        <taxon>Zingiberaceae</taxon>
        <taxon>Zingiber</taxon>
    </lineage>
</organism>
<dbReference type="OrthoDB" id="1518325at2759"/>
<evidence type="ECO:0000259" key="2">
    <source>
        <dbReference type="Pfam" id="PF05678"/>
    </source>
</evidence>
<dbReference type="GO" id="GO:0005634">
    <property type="term" value="C:nucleus"/>
    <property type="evidence" value="ECO:0007669"/>
    <property type="project" value="TreeGrafter"/>
</dbReference>
<keyword evidence="4" id="KW-1185">Reference proteome</keyword>
<comment type="caution">
    <text evidence="3">The sequence shown here is derived from an EMBL/GenBank/DDBJ whole genome shotgun (WGS) entry which is preliminary data.</text>
</comment>
<feature type="region of interest" description="Disordered" evidence="1">
    <location>
        <begin position="135"/>
        <end position="172"/>
    </location>
</feature>
<dbReference type="Pfam" id="PF05678">
    <property type="entry name" value="VQ"/>
    <property type="match status" value="1"/>
</dbReference>
<reference evidence="3 4" key="1">
    <citation type="submission" date="2020-08" db="EMBL/GenBank/DDBJ databases">
        <title>Plant Genome Project.</title>
        <authorList>
            <person name="Zhang R.-G."/>
        </authorList>
    </citation>
    <scope>NUCLEOTIDE SEQUENCE [LARGE SCALE GENOMIC DNA]</scope>
    <source>
        <tissue evidence="3">Rhizome</tissue>
    </source>
</reference>
<gene>
    <name evidence="3" type="ORF">ZIOFF_004641</name>
</gene>
<dbReference type="PANTHER" id="PTHR33143:SF6">
    <property type="entry name" value="OS08G0102900 PROTEIN"/>
    <property type="match status" value="1"/>
</dbReference>
<dbReference type="InterPro" id="IPR039607">
    <property type="entry name" value="VQ_8/17/18/20/21/25"/>
</dbReference>
<protein>
    <recommendedName>
        <fullName evidence="2">VQ domain-containing protein</fullName>
    </recommendedName>
</protein>
<dbReference type="EMBL" id="JACMSC010000002">
    <property type="protein sequence ID" value="KAG6530879.1"/>
    <property type="molecule type" value="Genomic_DNA"/>
</dbReference>
<feature type="compositionally biased region" description="Basic and acidic residues" evidence="1">
    <location>
        <begin position="160"/>
        <end position="172"/>
    </location>
</feature>
<accession>A0A8J5LR61</accession>
<evidence type="ECO:0000256" key="1">
    <source>
        <dbReference type="SAM" id="MobiDB-lite"/>
    </source>
</evidence>
<dbReference type="PANTHER" id="PTHR33143">
    <property type="entry name" value="F16F4.1 PROTEIN-RELATED"/>
    <property type="match status" value="1"/>
</dbReference>
<evidence type="ECO:0000313" key="3">
    <source>
        <dbReference type="EMBL" id="KAG6530879.1"/>
    </source>
</evidence>
<dbReference type="AlphaFoldDB" id="A0A8J5LR61"/>
<name>A0A8J5LR61_ZINOF</name>
<sequence>MTPPPKAAAAEPRESPAVVDDSNGIRRNNKRKPVVIYMVSPEVIHVKASEFMTLVQRLTGPSAAAGEECSSPRVSVNRQVVPVRVKARALIRQPPTPARDSPSSQLSTLFFHDLSPPSTYAARKDEPMAAPQSWLLGGEYLDQSPRREPGLGSGSAYLDALDRRPERLGGRR</sequence>
<feature type="region of interest" description="Disordered" evidence="1">
    <location>
        <begin position="1"/>
        <end position="26"/>
    </location>
</feature>
<evidence type="ECO:0000313" key="4">
    <source>
        <dbReference type="Proteomes" id="UP000734854"/>
    </source>
</evidence>
<dbReference type="Proteomes" id="UP000734854">
    <property type="component" value="Unassembled WGS sequence"/>
</dbReference>